<feature type="domain" description="Tyr recombinase" evidence="4">
    <location>
        <begin position="225"/>
        <end position="414"/>
    </location>
</feature>
<dbReference type="Pfam" id="PF00589">
    <property type="entry name" value="Phage_integrase"/>
    <property type="match status" value="1"/>
</dbReference>
<dbReference type="InterPro" id="IPR002104">
    <property type="entry name" value="Integrase_catalytic"/>
</dbReference>
<dbReference type="OrthoDB" id="1094492at2"/>
<dbReference type="Proteomes" id="UP000316727">
    <property type="component" value="Unassembled WGS sequence"/>
</dbReference>
<keyword evidence="6" id="KW-1185">Reference proteome</keyword>
<comment type="caution">
    <text evidence="5">The sequence shown here is derived from an EMBL/GenBank/DDBJ whole genome shotgun (WGS) entry which is preliminary data.</text>
</comment>
<dbReference type="Gene3D" id="1.10.150.130">
    <property type="match status" value="1"/>
</dbReference>
<dbReference type="GO" id="GO:0015074">
    <property type="term" value="P:DNA integration"/>
    <property type="evidence" value="ECO:0007669"/>
    <property type="project" value="InterPro"/>
</dbReference>
<dbReference type="InterPro" id="IPR013762">
    <property type="entry name" value="Integrase-like_cat_sf"/>
</dbReference>
<comment type="similarity">
    <text evidence="1">Belongs to the 'phage' integrase family.</text>
</comment>
<dbReference type="GO" id="GO:0003677">
    <property type="term" value="F:DNA binding"/>
    <property type="evidence" value="ECO:0007669"/>
    <property type="project" value="UniProtKB-KW"/>
</dbReference>
<dbReference type="InterPro" id="IPR025269">
    <property type="entry name" value="SAM-like_dom"/>
</dbReference>
<dbReference type="PANTHER" id="PTHR30349:SF64">
    <property type="entry name" value="PROPHAGE INTEGRASE INTD-RELATED"/>
    <property type="match status" value="1"/>
</dbReference>
<dbReference type="AlphaFoldDB" id="A0A501WDK2"/>
<reference evidence="5 6" key="1">
    <citation type="submission" date="2019-06" db="EMBL/GenBank/DDBJ databases">
        <title>A novel bacterium of genus Pontibacter, isolated from marine sediment.</title>
        <authorList>
            <person name="Huang H."/>
            <person name="Mo K."/>
            <person name="Hu Y."/>
        </authorList>
    </citation>
    <scope>NUCLEOTIDE SEQUENCE [LARGE SCALE GENOMIC DNA]</scope>
    <source>
        <strain evidence="5 6">HB172049</strain>
    </source>
</reference>
<dbReference type="Pfam" id="PF13102">
    <property type="entry name" value="Phage_int_SAM_5"/>
    <property type="match status" value="1"/>
</dbReference>
<dbReference type="InterPro" id="IPR011010">
    <property type="entry name" value="DNA_brk_join_enz"/>
</dbReference>
<evidence type="ECO:0000313" key="6">
    <source>
        <dbReference type="Proteomes" id="UP000316727"/>
    </source>
</evidence>
<proteinExistence type="inferred from homology"/>
<name>A0A501WDK2_9BACT</name>
<sequence length="423" mass="48250">MAVTLKATLKPDKRLDGTRAVRIRITKHRQHSYYNTGIYVKGEPRKKDARRKGDWNPDGSFLKENWVRTSEVLHERYNRAIKQDMADLQHIAGKNPDLSAAEIRAAFEERFKKKEAAAQKGFLSFFREWIRRKRNQRQAGTATVYETALSNVLGFAGEAANEPEALTPAFGSNLVAHLLGKGLKASTVNVTMTQCRTIFSKAVLEGYLPPLQNPFDVPPLQTEDAPMLRPTSDQLLSLMEVEIPRRCRMVPHARAVFLMQYFLHGARFAEVVTLRWEDVTDTHVTYHPRKRAKRKKVVARHAGIDWVLSQYTPRGKYIFPYIRPQHDALDDKGFFSRLRDVNKSVNSSLKILSTLAGLPFSLRTHMQRHTFADTVLGITGDLRKVQEMVGHASVVTTERYVERLRREAVDEVSAQVYGKVGKQ</sequence>
<gene>
    <name evidence="5" type="ORF">FJM65_08095</name>
</gene>
<dbReference type="PROSITE" id="PS51898">
    <property type="entry name" value="TYR_RECOMBINASE"/>
    <property type="match status" value="1"/>
</dbReference>
<evidence type="ECO:0000256" key="2">
    <source>
        <dbReference type="ARBA" id="ARBA00023125"/>
    </source>
</evidence>
<dbReference type="SUPFAM" id="SSF56349">
    <property type="entry name" value="DNA breaking-rejoining enzymes"/>
    <property type="match status" value="1"/>
</dbReference>
<evidence type="ECO:0000313" key="5">
    <source>
        <dbReference type="EMBL" id="TPE44967.1"/>
    </source>
</evidence>
<keyword evidence="3" id="KW-0233">DNA recombination</keyword>
<dbReference type="RefSeq" id="WP_140620992.1">
    <property type="nucleotide sequence ID" value="NZ_VFRQ01000003.1"/>
</dbReference>
<protein>
    <recommendedName>
        <fullName evidence="4">Tyr recombinase domain-containing protein</fullName>
    </recommendedName>
</protein>
<dbReference type="InterPro" id="IPR010998">
    <property type="entry name" value="Integrase_recombinase_N"/>
</dbReference>
<evidence type="ECO:0000259" key="4">
    <source>
        <dbReference type="PROSITE" id="PS51898"/>
    </source>
</evidence>
<dbReference type="InterPro" id="IPR050090">
    <property type="entry name" value="Tyrosine_recombinase_XerCD"/>
</dbReference>
<dbReference type="GO" id="GO:0006310">
    <property type="term" value="P:DNA recombination"/>
    <property type="evidence" value="ECO:0007669"/>
    <property type="project" value="UniProtKB-KW"/>
</dbReference>
<evidence type="ECO:0000256" key="1">
    <source>
        <dbReference type="ARBA" id="ARBA00008857"/>
    </source>
</evidence>
<dbReference type="Gene3D" id="1.10.443.10">
    <property type="entry name" value="Intergrase catalytic core"/>
    <property type="match status" value="1"/>
</dbReference>
<dbReference type="PANTHER" id="PTHR30349">
    <property type="entry name" value="PHAGE INTEGRASE-RELATED"/>
    <property type="match status" value="1"/>
</dbReference>
<accession>A0A501WDK2</accession>
<dbReference type="EMBL" id="VFRQ01000003">
    <property type="protein sequence ID" value="TPE44967.1"/>
    <property type="molecule type" value="Genomic_DNA"/>
</dbReference>
<evidence type="ECO:0000256" key="3">
    <source>
        <dbReference type="ARBA" id="ARBA00023172"/>
    </source>
</evidence>
<keyword evidence="2" id="KW-0238">DNA-binding</keyword>
<organism evidence="5 6">
    <name type="scientific">Pontibacter mangrovi</name>
    <dbReference type="NCBI Taxonomy" id="2589816"/>
    <lineage>
        <taxon>Bacteria</taxon>
        <taxon>Pseudomonadati</taxon>
        <taxon>Bacteroidota</taxon>
        <taxon>Cytophagia</taxon>
        <taxon>Cytophagales</taxon>
        <taxon>Hymenobacteraceae</taxon>
        <taxon>Pontibacter</taxon>
    </lineage>
</organism>